<sequence>MLQFKAIKAKEPERGTAASFEAPPSWSRPGTCIFPPAPPRGHAFTQPATLIRPRLGATQRRRMSRHQLCQLGSGPGPRIPDHPPLLFVPEHIFLFSRTSVPTAYQAAAIYWAAGRTAAAVTA</sequence>
<comment type="caution">
    <text evidence="2">The sequence shown here is derived from an EMBL/GenBank/DDBJ whole genome shotgun (WGS) entry which is preliminary data.</text>
</comment>
<dbReference type="GeneID" id="300574115"/>
<evidence type="ECO:0000313" key="3">
    <source>
        <dbReference type="Proteomes" id="UP001642720"/>
    </source>
</evidence>
<organism evidence="2 3">
    <name type="scientific">Trichoderma ghanense</name>
    <dbReference type="NCBI Taxonomy" id="65468"/>
    <lineage>
        <taxon>Eukaryota</taxon>
        <taxon>Fungi</taxon>
        <taxon>Dikarya</taxon>
        <taxon>Ascomycota</taxon>
        <taxon>Pezizomycotina</taxon>
        <taxon>Sordariomycetes</taxon>
        <taxon>Hypocreomycetidae</taxon>
        <taxon>Hypocreales</taxon>
        <taxon>Hypocreaceae</taxon>
        <taxon>Trichoderma</taxon>
    </lineage>
</organism>
<dbReference type="RefSeq" id="XP_073562658.1">
    <property type="nucleotide sequence ID" value="XM_073699665.1"/>
</dbReference>
<keyword evidence="3" id="KW-1185">Reference proteome</keyword>
<reference evidence="2 3" key="1">
    <citation type="submission" date="2018-01" db="EMBL/GenBank/DDBJ databases">
        <title>Genome characterization of the sugarcane-associated fungus Trichoderma ghanense CCMA-1212 and their application in lignocelulose bioconversion.</title>
        <authorList>
            <person name="Steindorff A.S."/>
            <person name="Mendes T.D."/>
            <person name="Vilela E.S.D."/>
            <person name="Rodrigues D.S."/>
            <person name="Formighieri E.F."/>
            <person name="Melo I.S."/>
            <person name="Favaro L.C.L."/>
        </authorList>
    </citation>
    <scope>NUCLEOTIDE SEQUENCE [LARGE SCALE GENOMIC DNA]</scope>
    <source>
        <strain evidence="2 3">CCMA-1212</strain>
    </source>
</reference>
<proteinExistence type="predicted"/>
<feature type="region of interest" description="Disordered" evidence="1">
    <location>
        <begin position="1"/>
        <end position="30"/>
    </location>
</feature>
<dbReference type="EMBL" id="PPTA01000002">
    <property type="protein sequence ID" value="TFB06457.1"/>
    <property type="molecule type" value="Genomic_DNA"/>
</dbReference>
<evidence type="ECO:0000256" key="1">
    <source>
        <dbReference type="SAM" id="MobiDB-lite"/>
    </source>
</evidence>
<dbReference type="Proteomes" id="UP001642720">
    <property type="component" value="Unassembled WGS sequence"/>
</dbReference>
<protein>
    <submittedName>
        <fullName evidence="2">Uncharacterized protein</fullName>
    </submittedName>
</protein>
<accession>A0ABY2HDP5</accession>
<name>A0ABY2HDP5_9HYPO</name>
<gene>
    <name evidence="2" type="ORF">CCMA1212_002276</name>
</gene>
<evidence type="ECO:0000313" key="2">
    <source>
        <dbReference type="EMBL" id="TFB06457.1"/>
    </source>
</evidence>